<name>A0A398BTB1_9RHOB</name>
<keyword evidence="1" id="KW-0812">Transmembrane</keyword>
<feature type="transmembrane region" description="Helical" evidence="1">
    <location>
        <begin position="76"/>
        <end position="95"/>
    </location>
</feature>
<gene>
    <name evidence="2" type="ORF">D2N39_09625</name>
</gene>
<evidence type="ECO:0000313" key="3">
    <source>
        <dbReference type="Proteomes" id="UP000266649"/>
    </source>
</evidence>
<dbReference type="AlphaFoldDB" id="A0A398BTB1"/>
<evidence type="ECO:0000256" key="1">
    <source>
        <dbReference type="SAM" id="Phobius"/>
    </source>
</evidence>
<keyword evidence="1" id="KW-0472">Membrane</keyword>
<feature type="transmembrane region" description="Helical" evidence="1">
    <location>
        <begin position="21"/>
        <end position="43"/>
    </location>
</feature>
<reference evidence="2 3" key="1">
    <citation type="submission" date="2018-09" db="EMBL/GenBank/DDBJ databases">
        <title>Gemmobacter lutimaris sp. nov., a marine bacterium isolated from tidal flat.</title>
        <authorList>
            <person name="Lee D.W."/>
            <person name="Yoo Y."/>
            <person name="Kim J.-J."/>
            <person name="Kim B.S."/>
        </authorList>
    </citation>
    <scope>NUCLEOTIDE SEQUENCE [LARGE SCALE GENOMIC DNA]</scope>
    <source>
        <strain evidence="2 3">YJ-T1-11</strain>
    </source>
</reference>
<proteinExistence type="predicted"/>
<evidence type="ECO:0000313" key="2">
    <source>
        <dbReference type="EMBL" id="RID92161.1"/>
    </source>
</evidence>
<dbReference type="Proteomes" id="UP000266649">
    <property type="component" value="Unassembled WGS sequence"/>
</dbReference>
<organism evidence="2 3">
    <name type="scientific">Gemmobacter lutimaris</name>
    <dbReference type="NCBI Taxonomy" id="2306023"/>
    <lineage>
        <taxon>Bacteria</taxon>
        <taxon>Pseudomonadati</taxon>
        <taxon>Pseudomonadota</taxon>
        <taxon>Alphaproteobacteria</taxon>
        <taxon>Rhodobacterales</taxon>
        <taxon>Paracoccaceae</taxon>
        <taxon>Gemmobacter</taxon>
    </lineage>
</organism>
<feature type="transmembrane region" description="Helical" evidence="1">
    <location>
        <begin position="183"/>
        <end position="209"/>
    </location>
</feature>
<dbReference type="EMBL" id="QXXQ01000004">
    <property type="protein sequence ID" value="RID92161.1"/>
    <property type="molecule type" value="Genomic_DNA"/>
</dbReference>
<keyword evidence="1" id="KW-1133">Transmembrane helix</keyword>
<dbReference type="RefSeq" id="WP_119134567.1">
    <property type="nucleotide sequence ID" value="NZ_QXXQ01000004.1"/>
</dbReference>
<sequence length="211" mass="24305">MSFTPTWELLRSFGSSRFAKLSVFVPVFGYFIVFNDAFVALVGSSMEWACVAFESAACDDGGFARLDDDFMLRKVVNIYIALSALGLSTVIFHGLCPHEIKKFWHVEDYVSENTKVFHNEFNRRIRMILDKKLPGDTSRIQNTFNHYKEHDRPKASEMYDRDILALWFSFQNTRFALARWTCFVLFAVGMALLTYPTVAVFFKVCAILLGR</sequence>
<keyword evidence="3" id="KW-1185">Reference proteome</keyword>
<protein>
    <submittedName>
        <fullName evidence="2">Uncharacterized protein</fullName>
    </submittedName>
</protein>
<comment type="caution">
    <text evidence="2">The sequence shown here is derived from an EMBL/GenBank/DDBJ whole genome shotgun (WGS) entry which is preliminary data.</text>
</comment>
<accession>A0A398BTB1</accession>
<dbReference type="OrthoDB" id="7831717at2"/>